<dbReference type="InterPro" id="IPR027417">
    <property type="entry name" value="P-loop_NTPase"/>
</dbReference>
<keyword evidence="5" id="KW-0597">Phosphoprotein</keyword>
<dbReference type="InterPro" id="IPR052023">
    <property type="entry name" value="Histidine_kinase_KdpD"/>
</dbReference>
<feature type="transmembrane region" description="Helical" evidence="14">
    <location>
        <begin position="412"/>
        <end position="440"/>
    </location>
</feature>
<dbReference type="InterPro" id="IPR038318">
    <property type="entry name" value="KdpD_sf"/>
</dbReference>
<dbReference type="InterPro" id="IPR003594">
    <property type="entry name" value="HATPase_dom"/>
</dbReference>
<dbReference type="EMBL" id="CP044108">
    <property type="protein sequence ID" value="QEU11316.1"/>
    <property type="molecule type" value="Genomic_DNA"/>
</dbReference>
<keyword evidence="8" id="KW-0547">Nucleotide-binding</keyword>
<keyword evidence="12" id="KW-0902">Two-component regulatory system</keyword>
<dbReference type="InterPro" id="IPR003661">
    <property type="entry name" value="HisK_dim/P_dom"/>
</dbReference>
<keyword evidence="11 14" id="KW-1133">Transmembrane helix</keyword>
<keyword evidence="17" id="KW-1185">Reference proteome</keyword>
<protein>
    <recommendedName>
        <fullName evidence="4">histidine kinase</fullName>
        <ecNumber evidence="4">2.7.13.3</ecNumber>
    </recommendedName>
</protein>
<dbReference type="PROSITE" id="PS50109">
    <property type="entry name" value="HIS_KIN"/>
    <property type="match status" value="1"/>
</dbReference>
<evidence type="ECO:0000256" key="5">
    <source>
        <dbReference type="ARBA" id="ARBA00022553"/>
    </source>
</evidence>
<gene>
    <name evidence="16" type="ORF">FOB48_02720</name>
</gene>
<comment type="catalytic activity">
    <reaction evidence="1">
        <text>ATP + protein L-histidine = ADP + protein N-phospho-L-histidine.</text>
        <dbReference type="EC" id="2.7.13.3"/>
    </reaction>
</comment>
<keyword evidence="10" id="KW-0067">ATP-binding</keyword>
<evidence type="ECO:0000256" key="4">
    <source>
        <dbReference type="ARBA" id="ARBA00012438"/>
    </source>
</evidence>
<dbReference type="SMART" id="SM00388">
    <property type="entry name" value="HisKA"/>
    <property type="match status" value="1"/>
</dbReference>
<dbReference type="Gene3D" id="1.20.120.620">
    <property type="entry name" value="Backbone structure of the membrane domain of e. Coli histidine kinase receptor kdpd"/>
    <property type="match status" value="1"/>
</dbReference>
<feature type="transmembrane region" description="Helical" evidence="14">
    <location>
        <begin position="460"/>
        <end position="481"/>
    </location>
</feature>
<sequence length="854" mass="91068">MNTVRGVLKVYLGAAPGVGKTCAMLEEAHDRLKGGEDVVVGVVETHGRSGTAARLEGLPVIPPRRVSYRGSTYDELDVPAIIERKPDVVLVDELAHTVHGEDTTAKRWQDVHRLLDAGINVISTVNIQHLESLNDVVTNITDHVQNETIPDPVLREAEEVELIDLSPDALRVRLRQGQVYGPATVDAALSKFFRKGNLTALRELALLWLADQVDDGLEKYRSEEGIKEPWAARERILVAVGGGPKTAALIRRGRRIAGRIAGRELLVVHVLAADGPPRMSPEQMSEARSLTESLGGSWHVLSGDDVPRTLLDFATTVNASQLVVGASRQGFAQRLLMRSTSAAIIDGAGDIDVHIVAVDPPATHWSAPAPPTSLSPARLATGWVLATILTIVVTLANLALGDPTAHLSTAIMSFVLASVVVALVGGLWPALATAIGGALLLNWFFTAPTHTLSITEPKNIFLLIVFVLVAVLVAQVVDGAVRRQRESQEARRHAQLMTELARSVIRDGIGIQEILEQIATTFGQDGVALATVEGTALVPEYKVGIPIESVTLADEAFSLDDQHVLALVGRPLTSSEQQLLEAYSGRLVSLMTQAQLNRARTQARQLEAANSVRTALLTAVSHDLRTPLATIKTAVSGLLLDDVDLPRDAQVELLRTIESSSDRLDRIVADLLDMSRIHTNKLEVKAVTVGPAELVAQTLHHMDPSLVPPSLEVRVPRELPAITTDAALMERVLENLISNAAKHTDAGVTIDATQDGERILIRVIDYGPGLTEESKARLFTPFTRFGDTTNSHGLGLGAAVARGLAEGVGGTLTADDTPGGGLTMVLSLPLTITSATADGAPTPAHETTTVGSAS</sequence>
<reference evidence="16 17" key="1">
    <citation type="submission" date="2019-09" db="EMBL/GenBank/DDBJ databases">
        <title>FDA dAtabase for Regulatory Grade micrObial Sequences (FDA-ARGOS): Supporting development and validation of Infectious Disease Dx tests.</title>
        <authorList>
            <person name="Sciortino C."/>
            <person name="Tallon L."/>
            <person name="Sadzewicz L."/>
            <person name="Vavikolanu K."/>
            <person name="Mehta A."/>
            <person name="Aluvathingal J."/>
            <person name="Nadendla S."/>
            <person name="Nandy P."/>
            <person name="Geyer C."/>
            <person name="Yan Y."/>
            <person name="Sichtig H."/>
        </authorList>
    </citation>
    <scope>NUCLEOTIDE SEQUENCE [LARGE SCALE GENOMIC DNA]</scope>
    <source>
        <strain evidence="16 17">FDAARGOS_640</strain>
    </source>
</reference>
<dbReference type="Proteomes" id="UP000323865">
    <property type="component" value="Chromosome"/>
</dbReference>
<dbReference type="SUPFAM" id="SSF52402">
    <property type="entry name" value="Adenine nucleotide alpha hydrolases-like"/>
    <property type="match status" value="1"/>
</dbReference>
<dbReference type="Pfam" id="PF02702">
    <property type="entry name" value="KdpD"/>
    <property type="match status" value="1"/>
</dbReference>
<evidence type="ECO:0000256" key="1">
    <source>
        <dbReference type="ARBA" id="ARBA00000085"/>
    </source>
</evidence>
<keyword evidence="6" id="KW-0808">Transferase</keyword>
<dbReference type="Pfam" id="PF13493">
    <property type="entry name" value="DUF4118"/>
    <property type="match status" value="1"/>
</dbReference>
<name>A0ABX6A2C0_9MICO</name>
<dbReference type="RefSeq" id="WP_150332815.1">
    <property type="nucleotide sequence ID" value="NZ_CP044108.1"/>
</dbReference>
<dbReference type="InterPro" id="IPR003852">
    <property type="entry name" value="Sig_transdc_His_kinase_KdpD_N"/>
</dbReference>
<dbReference type="InterPro" id="IPR036097">
    <property type="entry name" value="HisK_dim/P_sf"/>
</dbReference>
<dbReference type="InterPro" id="IPR005467">
    <property type="entry name" value="His_kinase_dom"/>
</dbReference>
<comment type="subcellular location">
    <subcellularLocation>
        <location evidence="3">Cell membrane</location>
    </subcellularLocation>
    <subcellularLocation>
        <location evidence="2">Membrane</location>
        <topology evidence="2">Multi-pass membrane protein</topology>
    </subcellularLocation>
</comment>
<evidence type="ECO:0000256" key="14">
    <source>
        <dbReference type="SAM" id="Phobius"/>
    </source>
</evidence>
<evidence type="ECO:0000256" key="13">
    <source>
        <dbReference type="ARBA" id="ARBA00023136"/>
    </source>
</evidence>
<evidence type="ECO:0000256" key="7">
    <source>
        <dbReference type="ARBA" id="ARBA00022692"/>
    </source>
</evidence>
<evidence type="ECO:0000256" key="6">
    <source>
        <dbReference type="ARBA" id="ARBA00022679"/>
    </source>
</evidence>
<dbReference type="SMART" id="SM00387">
    <property type="entry name" value="HATPase_c"/>
    <property type="match status" value="1"/>
</dbReference>
<dbReference type="Pfam" id="PF00512">
    <property type="entry name" value="HisKA"/>
    <property type="match status" value="1"/>
</dbReference>
<dbReference type="InterPro" id="IPR036890">
    <property type="entry name" value="HATPase_C_sf"/>
</dbReference>
<dbReference type="InterPro" id="IPR014729">
    <property type="entry name" value="Rossmann-like_a/b/a_fold"/>
</dbReference>
<evidence type="ECO:0000313" key="17">
    <source>
        <dbReference type="Proteomes" id="UP000323865"/>
    </source>
</evidence>
<dbReference type="InterPro" id="IPR006016">
    <property type="entry name" value="UspA"/>
</dbReference>
<dbReference type="PRINTS" id="PR00344">
    <property type="entry name" value="BCTRLSENSOR"/>
</dbReference>
<dbReference type="Gene3D" id="3.40.50.300">
    <property type="entry name" value="P-loop containing nucleotide triphosphate hydrolases"/>
    <property type="match status" value="1"/>
</dbReference>
<evidence type="ECO:0000256" key="11">
    <source>
        <dbReference type="ARBA" id="ARBA00022989"/>
    </source>
</evidence>
<dbReference type="SUPFAM" id="SSF55874">
    <property type="entry name" value="ATPase domain of HSP90 chaperone/DNA topoisomerase II/histidine kinase"/>
    <property type="match status" value="1"/>
</dbReference>
<organism evidence="16 17">
    <name type="scientific">Dermabacter vaginalis</name>
    <dbReference type="NCBI Taxonomy" id="1630135"/>
    <lineage>
        <taxon>Bacteria</taxon>
        <taxon>Bacillati</taxon>
        <taxon>Actinomycetota</taxon>
        <taxon>Actinomycetes</taxon>
        <taxon>Micrococcales</taxon>
        <taxon>Dermabacteraceae</taxon>
        <taxon>Dermabacter</taxon>
    </lineage>
</organism>
<evidence type="ECO:0000256" key="9">
    <source>
        <dbReference type="ARBA" id="ARBA00022777"/>
    </source>
</evidence>
<dbReference type="Pfam" id="PF02518">
    <property type="entry name" value="HATPase_c"/>
    <property type="match status" value="1"/>
</dbReference>
<evidence type="ECO:0000256" key="8">
    <source>
        <dbReference type="ARBA" id="ARBA00022741"/>
    </source>
</evidence>
<dbReference type="PANTHER" id="PTHR45569:SF1">
    <property type="entry name" value="SENSOR PROTEIN KDPD"/>
    <property type="match status" value="1"/>
</dbReference>
<evidence type="ECO:0000256" key="12">
    <source>
        <dbReference type="ARBA" id="ARBA00023012"/>
    </source>
</evidence>
<dbReference type="CDD" id="cd00082">
    <property type="entry name" value="HisKA"/>
    <property type="match status" value="1"/>
</dbReference>
<evidence type="ECO:0000256" key="3">
    <source>
        <dbReference type="ARBA" id="ARBA00004236"/>
    </source>
</evidence>
<keyword evidence="13 14" id="KW-0472">Membrane</keyword>
<dbReference type="InterPro" id="IPR004358">
    <property type="entry name" value="Sig_transdc_His_kin-like_C"/>
</dbReference>
<dbReference type="Gene3D" id="3.40.50.620">
    <property type="entry name" value="HUPs"/>
    <property type="match status" value="1"/>
</dbReference>
<dbReference type="Gene3D" id="3.30.565.10">
    <property type="entry name" value="Histidine kinase-like ATPase, C-terminal domain"/>
    <property type="match status" value="1"/>
</dbReference>
<evidence type="ECO:0000313" key="16">
    <source>
        <dbReference type="EMBL" id="QEU11316.1"/>
    </source>
</evidence>
<evidence type="ECO:0000256" key="10">
    <source>
        <dbReference type="ARBA" id="ARBA00022840"/>
    </source>
</evidence>
<feature type="transmembrane region" description="Helical" evidence="14">
    <location>
        <begin position="380"/>
        <end position="400"/>
    </location>
</feature>
<evidence type="ECO:0000256" key="2">
    <source>
        <dbReference type="ARBA" id="ARBA00004141"/>
    </source>
</evidence>
<dbReference type="GO" id="GO:0016301">
    <property type="term" value="F:kinase activity"/>
    <property type="evidence" value="ECO:0007669"/>
    <property type="project" value="UniProtKB-KW"/>
</dbReference>
<keyword evidence="7 14" id="KW-0812">Transmembrane</keyword>
<proteinExistence type="predicted"/>
<dbReference type="Gene3D" id="1.10.287.130">
    <property type="match status" value="1"/>
</dbReference>
<dbReference type="SUPFAM" id="SSF47384">
    <property type="entry name" value="Homodimeric domain of signal transducing histidine kinase"/>
    <property type="match status" value="1"/>
</dbReference>
<dbReference type="InterPro" id="IPR025201">
    <property type="entry name" value="KdpD_TM"/>
</dbReference>
<evidence type="ECO:0000259" key="15">
    <source>
        <dbReference type="PROSITE" id="PS50109"/>
    </source>
</evidence>
<accession>A0ABX6A2C0</accession>
<dbReference type="PANTHER" id="PTHR45569">
    <property type="entry name" value="SENSOR PROTEIN KDPD"/>
    <property type="match status" value="1"/>
</dbReference>
<dbReference type="CDD" id="cd00075">
    <property type="entry name" value="HATPase"/>
    <property type="match status" value="1"/>
</dbReference>
<dbReference type="EC" id="2.7.13.3" evidence="4"/>
<dbReference type="Pfam" id="PF00582">
    <property type="entry name" value="Usp"/>
    <property type="match status" value="1"/>
</dbReference>
<feature type="domain" description="Histidine kinase" evidence="15">
    <location>
        <begin position="619"/>
        <end position="832"/>
    </location>
</feature>
<keyword evidence="9 16" id="KW-0418">Kinase</keyword>